<dbReference type="InterPro" id="IPR014030">
    <property type="entry name" value="Ketoacyl_synth_N"/>
</dbReference>
<dbReference type="InterPro" id="IPR049552">
    <property type="entry name" value="PKS_DH_N"/>
</dbReference>
<dbReference type="FunFam" id="3.40.366.10:FF:000002">
    <property type="entry name" value="Probable polyketide synthase 2"/>
    <property type="match status" value="1"/>
</dbReference>
<dbReference type="SUPFAM" id="SSF50129">
    <property type="entry name" value="GroES-like"/>
    <property type="match status" value="1"/>
</dbReference>
<keyword evidence="4" id="KW-0808">Transferase</keyword>
<evidence type="ECO:0000313" key="12">
    <source>
        <dbReference type="EMBL" id="GHF30019.1"/>
    </source>
</evidence>
<dbReference type="InterPro" id="IPR036736">
    <property type="entry name" value="ACP-like_sf"/>
</dbReference>
<dbReference type="InterPro" id="IPR014043">
    <property type="entry name" value="Acyl_transferase_dom"/>
</dbReference>
<dbReference type="PROSITE" id="PS50075">
    <property type="entry name" value="CARRIER"/>
    <property type="match status" value="1"/>
</dbReference>
<dbReference type="InterPro" id="IPR014031">
    <property type="entry name" value="Ketoacyl_synth_C"/>
</dbReference>
<dbReference type="GO" id="GO:0033068">
    <property type="term" value="P:macrolide biosynthetic process"/>
    <property type="evidence" value="ECO:0007669"/>
    <property type="project" value="UniProtKB-ARBA"/>
</dbReference>
<dbReference type="Pfam" id="PF00550">
    <property type="entry name" value="PP-binding"/>
    <property type="match status" value="1"/>
</dbReference>
<evidence type="ECO:0000259" key="10">
    <source>
        <dbReference type="PROSITE" id="PS52004"/>
    </source>
</evidence>
<feature type="domain" description="PKS/mFAS DH" evidence="11">
    <location>
        <begin position="905"/>
        <end position="1184"/>
    </location>
</feature>
<keyword evidence="13" id="KW-1185">Reference proteome</keyword>
<evidence type="ECO:0000256" key="2">
    <source>
        <dbReference type="ARBA" id="ARBA00022450"/>
    </source>
</evidence>
<evidence type="ECO:0000256" key="4">
    <source>
        <dbReference type="ARBA" id="ARBA00022679"/>
    </source>
</evidence>
<dbReference type="GO" id="GO:0031177">
    <property type="term" value="F:phosphopantetheine binding"/>
    <property type="evidence" value="ECO:0007669"/>
    <property type="project" value="InterPro"/>
</dbReference>
<evidence type="ECO:0000313" key="13">
    <source>
        <dbReference type="Proteomes" id="UP000638313"/>
    </source>
</evidence>
<keyword evidence="3" id="KW-0597">Phosphoprotein</keyword>
<comment type="caution">
    <text evidence="12">The sequence shown here is derived from an EMBL/GenBank/DDBJ whole genome shotgun (WGS) entry which is preliminary data.</text>
</comment>
<dbReference type="SMART" id="SM00826">
    <property type="entry name" value="PKS_DH"/>
    <property type="match status" value="1"/>
</dbReference>
<evidence type="ECO:0000259" key="9">
    <source>
        <dbReference type="PROSITE" id="PS50075"/>
    </source>
</evidence>
<reference evidence="12" key="2">
    <citation type="submission" date="2020-09" db="EMBL/GenBank/DDBJ databases">
        <authorList>
            <person name="Sun Q."/>
            <person name="Ohkuma M."/>
        </authorList>
    </citation>
    <scope>NUCLEOTIDE SEQUENCE</scope>
    <source>
        <strain evidence="12">JCM 4059</strain>
    </source>
</reference>
<dbReference type="InterPro" id="IPR016036">
    <property type="entry name" value="Malonyl_transacylase_ACP-bd"/>
</dbReference>
<feature type="region of interest" description="C-terminal hotdog fold" evidence="7">
    <location>
        <begin position="1045"/>
        <end position="1184"/>
    </location>
</feature>
<dbReference type="PANTHER" id="PTHR43775">
    <property type="entry name" value="FATTY ACID SYNTHASE"/>
    <property type="match status" value="1"/>
</dbReference>
<keyword evidence="5" id="KW-0045">Antibiotic biosynthesis</keyword>
<protein>
    <submittedName>
        <fullName evidence="12">Uncharacterized protein</fullName>
    </submittedName>
</protein>
<reference evidence="12" key="1">
    <citation type="journal article" date="2014" name="Int. J. Syst. Evol. Microbiol.">
        <title>Complete genome sequence of Corynebacterium casei LMG S-19264T (=DSM 44701T), isolated from a smear-ripened cheese.</title>
        <authorList>
            <consortium name="US DOE Joint Genome Institute (JGI-PGF)"/>
            <person name="Walter F."/>
            <person name="Albersmeier A."/>
            <person name="Kalinowski J."/>
            <person name="Ruckert C."/>
        </authorList>
    </citation>
    <scope>NUCLEOTIDE SEQUENCE</scope>
    <source>
        <strain evidence="12">JCM 4059</strain>
    </source>
</reference>
<evidence type="ECO:0000256" key="6">
    <source>
        <dbReference type="ARBA" id="ARBA00023315"/>
    </source>
</evidence>
<dbReference type="InterPro" id="IPR016035">
    <property type="entry name" value="Acyl_Trfase/lysoPLipase"/>
</dbReference>
<dbReference type="InterPro" id="IPR016039">
    <property type="entry name" value="Thiolase-like"/>
</dbReference>
<dbReference type="RefSeq" id="WP_190128012.1">
    <property type="nucleotide sequence ID" value="NZ_BNBD01000001.1"/>
</dbReference>
<gene>
    <name evidence="12" type="ORF">GCM10010218_09060</name>
</gene>
<dbReference type="InterPro" id="IPR032821">
    <property type="entry name" value="PKS_assoc"/>
</dbReference>
<dbReference type="InterPro" id="IPR042104">
    <property type="entry name" value="PKS_dehydratase_sf"/>
</dbReference>
<feature type="domain" description="Carrier" evidence="9">
    <location>
        <begin position="1839"/>
        <end position="1914"/>
    </location>
</feature>
<dbReference type="Gene3D" id="3.90.180.10">
    <property type="entry name" value="Medium-chain alcohol dehydrogenases, catalytic domain"/>
    <property type="match status" value="1"/>
</dbReference>
<dbReference type="EMBL" id="BNBD01000001">
    <property type="protein sequence ID" value="GHF30019.1"/>
    <property type="molecule type" value="Genomic_DNA"/>
</dbReference>
<dbReference type="PROSITE" id="PS52019">
    <property type="entry name" value="PKS_MFAS_DH"/>
    <property type="match status" value="1"/>
</dbReference>
<dbReference type="InterPro" id="IPR050091">
    <property type="entry name" value="PKS_NRPS_Biosynth_Enz"/>
</dbReference>
<proteinExistence type="predicted"/>
<dbReference type="SMART" id="SM01294">
    <property type="entry name" value="PKS_PP_betabranch"/>
    <property type="match status" value="1"/>
</dbReference>
<dbReference type="Gene3D" id="1.10.1200.10">
    <property type="entry name" value="ACP-like"/>
    <property type="match status" value="1"/>
</dbReference>
<evidence type="ECO:0000259" key="11">
    <source>
        <dbReference type="PROSITE" id="PS52019"/>
    </source>
</evidence>
<dbReference type="Pfam" id="PF08659">
    <property type="entry name" value="KR"/>
    <property type="match status" value="1"/>
</dbReference>
<comment type="caution">
    <text evidence="7">Lacks conserved residue(s) required for the propagation of feature annotation.</text>
</comment>
<keyword evidence="6" id="KW-0012">Acyltransferase</keyword>
<dbReference type="Pfam" id="PF00698">
    <property type="entry name" value="Acyl_transf_1"/>
    <property type="match status" value="1"/>
</dbReference>
<dbReference type="InterPro" id="IPR020841">
    <property type="entry name" value="PKS_Beta-ketoAc_synthase_dom"/>
</dbReference>
<comment type="pathway">
    <text evidence="1">Antibiotic biosynthesis.</text>
</comment>
<feature type="region of interest" description="N-terminal hotdog fold" evidence="7">
    <location>
        <begin position="905"/>
        <end position="1028"/>
    </location>
</feature>
<dbReference type="Proteomes" id="UP000638313">
    <property type="component" value="Unassembled WGS sequence"/>
</dbReference>
<dbReference type="InterPro" id="IPR057326">
    <property type="entry name" value="KR_dom"/>
</dbReference>
<dbReference type="PROSITE" id="PS00606">
    <property type="entry name" value="KS3_1"/>
    <property type="match status" value="1"/>
</dbReference>
<evidence type="ECO:0000256" key="8">
    <source>
        <dbReference type="SAM" id="MobiDB-lite"/>
    </source>
</evidence>
<dbReference type="Pfam" id="PF21089">
    <property type="entry name" value="PKS_DH_N"/>
    <property type="match status" value="1"/>
</dbReference>
<evidence type="ECO:0000256" key="5">
    <source>
        <dbReference type="ARBA" id="ARBA00023194"/>
    </source>
</evidence>
<dbReference type="SUPFAM" id="SSF55048">
    <property type="entry name" value="Probable ACP-binding domain of malonyl-CoA ACP transacylase"/>
    <property type="match status" value="1"/>
</dbReference>
<dbReference type="PANTHER" id="PTHR43775:SF37">
    <property type="entry name" value="SI:DKEY-61P9.11"/>
    <property type="match status" value="1"/>
</dbReference>
<dbReference type="SMART" id="SM00823">
    <property type="entry name" value="PKS_PP"/>
    <property type="match status" value="1"/>
</dbReference>
<feature type="compositionally biased region" description="Basic and acidic residues" evidence="8">
    <location>
        <begin position="61"/>
        <end position="70"/>
    </location>
</feature>
<dbReference type="GO" id="GO:0006633">
    <property type="term" value="P:fatty acid biosynthetic process"/>
    <property type="evidence" value="ECO:0007669"/>
    <property type="project" value="InterPro"/>
</dbReference>
<evidence type="ECO:0000256" key="7">
    <source>
        <dbReference type="PROSITE-ProRule" id="PRU01363"/>
    </source>
</evidence>
<dbReference type="Pfam" id="PF02801">
    <property type="entry name" value="Ketoacyl-synt_C"/>
    <property type="match status" value="1"/>
</dbReference>
<dbReference type="InterPro" id="IPR020806">
    <property type="entry name" value="PKS_PP-bd"/>
</dbReference>
<dbReference type="Gene3D" id="3.30.70.3290">
    <property type="match status" value="1"/>
</dbReference>
<dbReference type="SMART" id="SM00822">
    <property type="entry name" value="PKS_KR"/>
    <property type="match status" value="1"/>
</dbReference>
<dbReference type="Gene3D" id="3.40.50.720">
    <property type="entry name" value="NAD(P)-binding Rossmann-like Domain"/>
    <property type="match status" value="2"/>
</dbReference>
<dbReference type="InterPro" id="IPR013968">
    <property type="entry name" value="PKS_KR"/>
</dbReference>
<dbReference type="GO" id="GO:0004315">
    <property type="term" value="F:3-oxoacyl-[acyl-carrier-protein] synthase activity"/>
    <property type="evidence" value="ECO:0007669"/>
    <property type="project" value="InterPro"/>
</dbReference>
<dbReference type="FunFam" id="3.40.47.10:FF:000019">
    <property type="entry name" value="Polyketide synthase type I"/>
    <property type="match status" value="1"/>
</dbReference>
<dbReference type="GO" id="GO:0004312">
    <property type="term" value="F:fatty acid synthase activity"/>
    <property type="evidence" value="ECO:0007669"/>
    <property type="project" value="TreeGrafter"/>
</dbReference>
<keyword evidence="2" id="KW-0596">Phosphopantetheine</keyword>
<dbReference type="Gene3D" id="3.40.366.10">
    <property type="entry name" value="Malonyl-Coenzyme A Acyl Carrier Protein, domain 2"/>
    <property type="match status" value="1"/>
</dbReference>
<feature type="domain" description="Ketosynthase family 3 (KS3)" evidence="10">
    <location>
        <begin position="11"/>
        <end position="438"/>
    </location>
</feature>
<dbReference type="InterPro" id="IPR020807">
    <property type="entry name" value="PKS_DH"/>
</dbReference>
<evidence type="ECO:0000256" key="3">
    <source>
        <dbReference type="ARBA" id="ARBA00022553"/>
    </source>
</evidence>
<dbReference type="PROSITE" id="PS52004">
    <property type="entry name" value="KS3_2"/>
    <property type="match status" value="1"/>
</dbReference>
<feature type="region of interest" description="Disordered" evidence="8">
    <location>
        <begin position="48"/>
        <end position="72"/>
    </location>
</feature>
<dbReference type="InterPro" id="IPR009081">
    <property type="entry name" value="PP-bd_ACP"/>
</dbReference>
<dbReference type="Pfam" id="PF00109">
    <property type="entry name" value="ketoacyl-synt"/>
    <property type="match status" value="1"/>
</dbReference>
<dbReference type="SUPFAM" id="SSF53901">
    <property type="entry name" value="Thiolase-like"/>
    <property type="match status" value="1"/>
</dbReference>
<dbReference type="Gene3D" id="3.40.47.10">
    <property type="match status" value="1"/>
</dbReference>
<dbReference type="InterPro" id="IPR049900">
    <property type="entry name" value="PKS_mFAS_DH"/>
</dbReference>
<dbReference type="InterPro" id="IPR001227">
    <property type="entry name" value="Ac_transferase_dom_sf"/>
</dbReference>
<dbReference type="Gene3D" id="3.10.129.110">
    <property type="entry name" value="Polyketide synthase dehydratase"/>
    <property type="match status" value="1"/>
</dbReference>
<sequence>MPRQSSHHAPSEPIAVIGVGLRFPGGCDSLDAFDAFLREGRSGIVPLPRDRWDPDTFTPRDPADPAEKGKIRTTGGGFLDRVDLFDAGFFNISPKEAQYMDPQQRLLLETAWQALEHAGVDPTPLRRGNGGVYIGASSIDYALELESLPYEELDGHLASGITMFPLSGRLSYFLGWRGPSMSVDTACSSSLVALHAAVQGLRAGETDIALCGGVNVLHNARIPVMFSHANMLAPDGRCKTFDESADGYARAEGCGVIVLKRLSDAQRDGDTVLAVVRGTAVGQDGDSAGLTVPNGVAQEGVIRNALAAAGLEPGDIQYVEAHGTGTPLGDPIELGGINDVFSASHTKDDPLIVGSVKTNLGHMEPASGLVGLIKALLQIRSGTIYPHLNLEQPSARIPWDLYPVRIPTACEPWDAPVRRAVVNSFGFAGTIGAVVLEQPPAPAPAALEPAGDGGVRMLTLSAKGTAALRAQLENHRRLLDERPDLDTGRLCHATNVARAHHSHRLALPLLDRDAPRAELVRALDAALAREDLPTPGGIRKVAFLFAGQGSQYPGMGAALYERYEVFRDTVDTCEELFAPHLDGISVRALLLGTADDPEAVHRTRYTQPALFTLEYALAQLWLSWGVKPGVLIGHSIGEVVAAAVAGLFTLPDAVTLVAARARLMQSVTAPGGMAAVSAPAHEVEPLLAGHPDLALAAVNAPDQCVVSGGSAALAEVTARLTADGVRVEQLGVSHAFHSPLMAEVFDDFRAALAGITFHRPAIGLVSNVTGKVARYAEIATPEYWVRHIGEPVRFLDGMRTLGKRGRHAFVEIGPSSALTALGRRCLGDGDHLWLTSLRRRDTGDATLLRSLAAYYEAGLTVSWTGVHGGRTLPRTDLPTYPFQRKRYWLPTPTTRRTATGGAAHHVLLGTETTPAGSPAGTREFTAVVVREDLAALGHHRAGDQHVLPPAAHVDQLLALQDAVYGHTRAGLDGLRLHEPLPLPDDTEITLVTRLRPADGGAEAEVVSVTEGEERLHATARITAGAGTDGPAPELRALPATAGAPVETVTAEDVYTDLTAVGRDIGAGLALLTEVSAHDGGVVTATLTARDATAVEHLPGDLLEAALHAVVALDADGPVFTLAAARRVRLFKKPRGTTLRVAARVAAPAGGTARRTADVLLLEGDEPVAELLGAEFTGPARPGTEQQFLHRPRWVRHSAPATAPDRPRHAVLIQAGRDRLAAFERQAARHDVRLSYAATRAEFEAVLADGSVTDVTWFWRPADGPMSAERLRTECERNYRHLLKVVAILEGAAAPRPPRLWLVTERAQGLPGDLPGTGEQLGAATLWGFGRVLLTEYPQYRATLLDLPSEGDLFPFSSLLDEWRAGAEDEFQVAYRGGRRHVRRLLAGDATLPDGAGFAFRAPADGDLTALAPAPAEDRAPVGDEIQVRVDTVTLTPDDARTALEGLPGDAGDPGATAPVLGTSCHGTVVAAGEQAAFAPGDKVFVRGHGTLRSTVTVPSADAEHAADVPASGNAYGPDEIDEALRVVADGPASATALVSVAADVADPAWAGDGAPAPRHVTIRPDRTYVVTGGLGGLGLATAQKLVDLGARHLALVSRRGKATDEAAGILAALSERAEVTVVRADVGREEDVRRMTAELLDGPAPVGGIIHAAGEIGKALVAELDWKAMEEQLTAKVYGGWLLHEAGRLFPELEFFVVYSSVASVLGGATQGHYAAAASYLDALADWRARQGLPGLSVNWGAWSRVGMSARLDDDLAREVHRSGVRFFSPARALRALAGMWGRPVVQRVVGDFDWNAYTAGAPVQDAFFSRLVTRAAQDTGGGLDLAELLARPREERRAVTAALVGAQVAAVLHLEDDEELDPTAEFVSLGLDSLMAMTVKSALEKMFGLTLPASLTLDHPSVRQLTEFLDSRLVPEDQPV</sequence>
<evidence type="ECO:0000256" key="1">
    <source>
        <dbReference type="ARBA" id="ARBA00004792"/>
    </source>
</evidence>
<dbReference type="SMART" id="SM00825">
    <property type="entry name" value="PKS_KS"/>
    <property type="match status" value="1"/>
</dbReference>
<dbReference type="SUPFAM" id="SSF51735">
    <property type="entry name" value="NAD(P)-binding Rossmann-fold domains"/>
    <property type="match status" value="2"/>
</dbReference>
<dbReference type="CDD" id="cd00833">
    <property type="entry name" value="PKS"/>
    <property type="match status" value="1"/>
</dbReference>
<dbReference type="InterPro" id="IPR036291">
    <property type="entry name" value="NAD(P)-bd_dom_sf"/>
</dbReference>
<dbReference type="InterPro" id="IPR018201">
    <property type="entry name" value="Ketoacyl_synth_AS"/>
</dbReference>
<dbReference type="InterPro" id="IPR011032">
    <property type="entry name" value="GroES-like_sf"/>
</dbReference>
<dbReference type="Pfam" id="PF16197">
    <property type="entry name" value="KAsynt_C_assoc"/>
    <property type="match status" value="1"/>
</dbReference>
<name>A0A919AXT4_9ACTN</name>
<dbReference type="SUPFAM" id="SSF52151">
    <property type="entry name" value="FabD/lysophospholipase-like"/>
    <property type="match status" value="1"/>
</dbReference>
<accession>A0A919AXT4</accession>
<dbReference type="SUPFAM" id="SSF47336">
    <property type="entry name" value="ACP-like"/>
    <property type="match status" value="1"/>
</dbReference>
<dbReference type="SMART" id="SM00827">
    <property type="entry name" value="PKS_AT"/>
    <property type="match status" value="1"/>
</dbReference>
<organism evidence="12 13">
    <name type="scientific">Streptomyces mashuensis</name>
    <dbReference type="NCBI Taxonomy" id="33904"/>
    <lineage>
        <taxon>Bacteria</taxon>
        <taxon>Bacillati</taxon>
        <taxon>Actinomycetota</taxon>
        <taxon>Actinomycetes</taxon>
        <taxon>Kitasatosporales</taxon>
        <taxon>Streptomycetaceae</taxon>
        <taxon>Streptomyces</taxon>
    </lineage>
</organism>